<dbReference type="CDD" id="cd13778">
    <property type="entry name" value="Aar2_C"/>
    <property type="match status" value="1"/>
</dbReference>
<dbReference type="InterPro" id="IPR038516">
    <property type="entry name" value="AAR2_N_sf"/>
</dbReference>
<accession>A0AAX6MCQ0</accession>
<comment type="caution">
    <text evidence="5">The sequence shown here is derived from an EMBL/GenBank/DDBJ whole genome shotgun (WGS) entry which is preliminary data.</text>
</comment>
<proteinExistence type="inferred from homology"/>
<feature type="compositionally biased region" description="Low complexity" evidence="2">
    <location>
        <begin position="47"/>
        <end position="58"/>
    </location>
</feature>
<feature type="region of interest" description="Disordered" evidence="2">
    <location>
        <begin position="522"/>
        <end position="541"/>
    </location>
</feature>
<dbReference type="Proteomes" id="UP001369815">
    <property type="component" value="Unassembled WGS sequence"/>
</dbReference>
<dbReference type="GO" id="GO:0000244">
    <property type="term" value="P:spliceosomal tri-snRNP complex assembly"/>
    <property type="evidence" value="ECO:0007669"/>
    <property type="project" value="TreeGrafter"/>
</dbReference>
<dbReference type="AlphaFoldDB" id="A0AAX6MCQ0"/>
<dbReference type="InterPro" id="IPR033647">
    <property type="entry name" value="Aar2_N"/>
</dbReference>
<dbReference type="InterPro" id="IPR038514">
    <property type="entry name" value="AAR2_C_sf"/>
</dbReference>
<gene>
    <name evidence="5" type="ORF">Daesc_008747</name>
</gene>
<evidence type="ECO:0000259" key="4">
    <source>
        <dbReference type="Pfam" id="PF20981"/>
    </source>
</evidence>
<reference evidence="5 6" key="1">
    <citation type="journal article" date="2024" name="Front Chem Biol">
        <title>Unveiling the potential of Daldinia eschscholtzii MFLUCC 19-0629 through bioactivity and bioinformatics studies for enhanced sustainable agriculture production.</title>
        <authorList>
            <person name="Brooks S."/>
            <person name="Weaver J.A."/>
            <person name="Klomchit A."/>
            <person name="Alharthi S.A."/>
            <person name="Onlamun T."/>
            <person name="Nurani R."/>
            <person name="Vong T.K."/>
            <person name="Alberti F."/>
            <person name="Greco C."/>
        </authorList>
    </citation>
    <scope>NUCLEOTIDE SEQUENCE [LARGE SCALE GENOMIC DNA]</scope>
    <source>
        <strain evidence="5">MFLUCC 19-0629</strain>
    </source>
</reference>
<dbReference type="Pfam" id="PF05282">
    <property type="entry name" value="AAR2"/>
    <property type="match status" value="1"/>
</dbReference>
<evidence type="ECO:0000256" key="1">
    <source>
        <dbReference type="ARBA" id="ARBA00006281"/>
    </source>
</evidence>
<evidence type="ECO:0000259" key="3">
    <source>
        <dbReference type="Pfam" id="PF05282"/>
    </source>
</evidence>
<feature type="compositionally biased region" description="Polar residues" evidence="2">
    <location>
        <begin position="20"/>
        <end position="29"/>
    </location>
</feature>
<dbReference type="EMBL" id="JBANMG010000008">
    <property type="protein sequence ID" value="KAK6950419.1"/>
    <property type="molecule type" value="Genomic_DNA"/>
</dbReference>
<feature type="domain" description="AAR2 N-terminal" evidence="4">
    <location>
        <begin position="117"/>
        <end position="272"/>
    </location>
</feature>
<evidence type="ECO:0000313" key="5">
    <source>
        <dbReference type="EMBL" id="KAK6950419.1"/>
    </source>
</evidence>
<dbReference type="Pfam" id="PF20981">
    <property type="entry name" value="AAR2_1st"/>
    <property type="match status" value="1"/>
</dbReference>
<dbReference type="PANTHER" id="PTHR12689:SF4">
    <property type="entry name" value="PROTEIN AAR2 HOMOLOG"/>
    <property type="match status" value="1"/>
</dbReference>
<keyword evidence="6" id="KW-1185">Reference proteome</keyword>
<evidence type="ECO:0000256" key="2">
    <source>
        <dbReference type="SAM" id="MobiDB-lite"/>
    </source>
</evidence>
<comment type="similarity">
    <text evidence="1">Belongs to the AAR2 family.</text>
</comment>
<organism evidence="5 6">
    <name type="scientific">Daldinia eschscholtzii</name>
    <dbReference type="NCBI Taxonomy" id="292717"/>
    <lineage>
        <taxon>Eukaryota</taxon>
        <taxon>Fungi</taxon>
        <taxon>Dikarya</taxon>
        <taxon>Ascomycota</taxon>
        <taxon>Pezizomycotina</taxon>
        <taxon>Sordariomycetes</taxon>
        <taxon>Xylariomycetidae</taxon>
        <taxon>Xylariales</taxon>
        <taxon>Hypoxylaceae</taxon>
        <taxon>Daldinia</taxon>
    </lineage>
</organism>
<dbReference type="Gene3D" id="2.60.34.20">
    <property type="match status" value="1"/>
</dbReference>
<feature type="domain" description="AAR2 C-terminal" evidence="3">
    <location>
        <begin position="317"/>
        <end position="476"/>
    </location>
</feature>
<dbReference type="InterPro" id="IPR007946">
    <property type="entry name" value="AAR2"/>
</dbReference>
<feature type="compositionally biased region" description="Acidic residues" evidence="2">
    <location>
        <begin position="531"/>
        <end position="541"/>
    </location>
</feature>
<dbReference type="PANTHER" id="PTHR12689">
    <property type="entry name" value="A1 CISTRON SPLICING FACTOR AAR2-RELATED"/>
    <property type="match status" value="1"/>
</dbReference>
<evidence type="ECO:0000313" key="6">
    <source>
        <dbReference type="Proteomes" id="UP001369815"/>
    </source>
</evidence>
<protein>
    <submittedName>
        <fullName evidence="5">Uncharacterized protein</fullName>
    </submittedName>
</protein>
<sequence>MPATEMLSGSLMPGLDPPKVTSSPGNSGETVDFDPTSTSDFTDRRLPPSIKSKSSLSLYSVDPSKSVESLPAIGTLPLGSLRITEPREDSDLETPLTTPDVAMESSVEPKHPFPTGGDVIILDDLPAGFTIGCDTMSFSTKKPFLGFRDIPAGAHLIWVAPSELTSSRSAYWIVTPEREEWEPGEVYVKQWDKFNEVLSDPASQAEDRFQKEALQQIFTSLSPYQLRATTSGVLLAPPSRDAEQLPSFLSNENIWSHLTSAITADLLNRITGKTQRSWQITTQDSVAGETTLAEEARLYASGKSQLRFTFPMNAPLISPSASGEERTRQALDPTSFVLETLGADRPLEDLAGELSFAFLSGMHLGNYSCLEQWWFYATHIVFRSFALATAQPVLARRLVQTFHAQLVYNDRHLEGDVLDMMPSNARKLQRALTTYASRLDEQFQALGGDATPDQHLVRDAFADLEAWLRSRLGWDLRAEYVRAGTLMLEDGEVVSAEVSDFEDEDERGEFAPVVVKLEDGGSKEAGLVSWDGDDDDDNDTA</sequence>
<feature type="region of interest" description="Disordered" evidence="2">
    <location>
        <begin position="1"/>
        <end position="58"/>
    </location>
</feature>
<dbReference type="CDD" id="cd13777">
    <property type="entry name" value="Aar2_N"/>
    <property type="match status" value="1"/>
</dbReference>
<name>A0AAX6MCQ0_9PEZI</name>
<dbReference type="InterPro" id="IPR033648">
    <property type="entry name" value="AAR2_C"/>
</dbReference>
<dbReference type="Gene3D" id="1.25.40.550">
    <property type="entry name" value="Aar2, C-terminal domain-like"/>
    <property type="match status" value="1"/>
</dbReference>